<dbReference type="EMBL" id="MPUH01000456">
    <property type="protein sequence ID" value="OMJ79736.1"/>
    <property type="molecule type" value="Genomic_DNA"/>
</dbReference>
<proteinExistence type="predicted"/>
<dbReference type="AlphaFoldDB" id="A0A1R2BSL1"/>
<evidence type="ECO:0000256" key="1">
    <source>
        <dbReference type="SAM" id="Coils"/>
    </source>
</evidence>
<keyword evidence="1" id="KW-0175">Coiled coil</keyword>
<feature type="coiled-coil region" evidence="1">
    <location>
        <begin position="165"/>
        <end position="206"/>
    </location>
</feature>
<evidence type="ECO:0000313" key="2">
    <source>
        <dbReference type="EMBL" id="OMJ79736.1"/>
    </source>
</evidence>
<organism evidence="2 3">
    <name type="scientific">Stentor coeruleus</name>
    <dbReference type="NCBI Taxonomy" id="5963"/>
    <lineage>
        <taxon>Eukaryota</taxon>
        <taxon>Sar</taxon>
        <taxon>Alveolata</taxon>
        <taxon>Ciliophora</taxon>
        <taxon>Postciliodesmatophora</taxon>
        <taxon>Heterotrichea</taxon>
        <taxon>Heterotrichida</taxon>
        <taxon>Stentoridae</taxon>
        <taxon>Stentor</taxon>
    </lineage>
</organism>
<accession>A0A1R2BSL1</accession>
<name>A0A1R2BSL1_9CILI</name>
<protein>
    <submittedName>
        <fullName evidence="2">Uncharacterized protein</fullName>
    </submittedName>
</protein>
<dbReference type="Proteomes" id="UP000187209">
    <property type="component" value="Unassembled WGS sequence"/>
</dbReference>
<keyword evidence="3" id="KW-1185">Reference proteome</keyword>
<gene>
    <name evidence="2" type="ORF">SteCoe_20163</name>
</gene>
<reference evidence="2 3" key="1">
    <citation type="submission" date="2016-11" db="EMBL/GenBank/DDBJ databases">
        <title>The macronuclear genome of Stentor coeruleus: a giant cell with tiny introns.</title>
        <authorList>
            <person name="Slabodnick M."/>
            <person name="Ruby J.G."/>
            <person name="Reiff S.B."/>
            <person name="Swart E.C."/>
            <person name="Gosai S."/>
            <person name="Prabakaran S."/>
            <person name="Witkowska E."/>
            <person name="Larue G.E."/>
            <person name="Fisher S."/>
            <person name="Freeman R.M."/>
            <person name="Gunawardena J."/>
            <person name="Chu W."/>
            <person name="Stover N.A."/>
            <person name="Gregory B.D."/>
            <person name="Nowacki M."/>
            <person name="Derisi J."/>
            <person name="Roy S.W."/>
            <person name="Marshall W.F."/>
            <person name="Sood P."/>
        </authorList>
    </citation>
    <scope>NUCLEOTIDE SEQUENCE [LARGE SCALE GENOMIC DNA]</scope>
    <source>
        <strain evidence="2">WM001</strain>
    </source>
</reference>
<sequence>MSESKRDEKMLYEKYEALLNGFIPEDFKDDILYDKINLLQKQNTILENTILSLRHELTNLIGKQEYNISLRGLHSCRCSSLTSSLKKSIVSSEFEIPQFSDKSSKMFGTVKKTSEGINALINARRDQFENPGRSIIKRYSKGLIPDSPSTKGSLDFKAEILQSKINSLKISLGKSKNEKDQLEIENQKLLLQLKQAKEQLALCEENSSSKEVAYANKIKKLNYIISKLKDIPNLSELINKCEREVGKHLMNHKRSRSSLHSKN</sequence>
<evidence type="ECO:0000313" key="3">
    <source>
        <dbReference type="Proteomes" id="UP000187209"/>
    </source>
</evidence>
<comment type="caution">
    <text evidence="2">The sequence shown here is derived from an EMBL/GenBank/DDBJ whole genome shotgun (WGS) entry which is preliminary data.</text>
</comment>